<organism evidence="2 3">
    <name type="scientific">Triparma columacea</name>
    <dbReference type="NCBI Taxonomy" id="722753"/>
    <lineage>
        <taxon>Eukaryota</taxon>
        <taxon>Sar</taxon>
        <taxon>Stramenopiles</taxon>
        <taxon>Ochrophyta</taxon>
        <taxon>Bolidophyceae</taxon>
        <taxon>Parmales</taxon>
        <taxon>Triparmaceae</taxon>
        <taxon>Triparma</taxon>
    </lineage>
</organism>
<feature type="compositionally biased region" description="Acidic residues" evidence="1">
    <location>
        <begin position="389"/>
        <end position="416"/>
    </location>
</feature>
<dbReference type="Proteomes" id="UP001165065">
    <property type="component" value="Unassembled WGS sequence"/>
</dbReference>
<feature type="compositionally biased region" description="Polar residues" evidence="1">
    <location>
        <begin position="624"/>
        <end position="640"/>
    </location>
</feature>
<feature type="compositionally biased region" description="Gly residues" evidence="1">
    <location>
        <begin position="541"/>
        <end position="554"/>
    </location>
</feature>
<proteinExistence type="predicted"/>
<comment type="caution">
    <text evidence="2">The sequence shown here is derived from an EMBL/GenBank/DDBJ whole genome shotgun (WGS) entry which is preliminary data.</text>
</comment>
<feature type="non-terminal residue" evidence="2">
    <location>
        <position position="1"/>
    </location>
</feature>
<feature type="compositionally biased region" description="Low complexity" evidence="1">
    <location>
        <begin position="707"/>
        <end position="727"/>
    </location>
</feature>
<name>A0A9W7L2S7_9STRA</name>
<feature type="compositionally biased region" description="Low complexity" evidence="1">
    <location>
        <begin position="735"/>
        <end position="754"/>
    </location>
</feature>
<feature type="compositionally biased region" description="Low complexity" evidence="1">
    <location>
        <begin position="762"/>
        <end position="781"/>
    </location>
</feature>
<feature type="compositionally biased region" description="Low complexity" evidence="1">
    <location>
        <begin position="676"/>
        <end position="698"/>
    </location>
</feature>
<feature type="compositionally biased region" description="Low complexity" evidence="1">
    <location>
        <begin position="644"/>
        <end position="667"/>
    </location>
</feature>
<dbReference type="AlphaFoldDB" id="A0A9W7L2S7"/>
<gene>
    <name evidence="2" type="ORF">TrCOL_g4744</name>
</gene>
<feature type="compositionally biased region" description="Low complexity" evidence="1">
    <location>
        <begin position="788"/>
        <end position="868"/>
    </location>
</feature>
<feature type="region of interest" description="Disordered" evidence="1">
    <location>
        <begin position="600"/>
        <end position="868"/>
    </location>
</feature>
<evidence type="ECO:0000313" key="3">
    <source>
        <dbReference type="Proteomes" id="UP001165065"/>
    </source>
</evidence>
<sequence>VLAVVDSFTKKGVTDHIDNWINWGWLSTIFIDEPQEFASQYLLREEAFRKFSTWATGPYGKLIFWVLMSGSLTPVVKSFVVGMLGYDDDALEDKFVRIGLPETEEEDGFIPNPNIKFVKEGGEDIDKDLCINTVVHSAKANAADGVQHLILTVGKDDGELVARRLMEGPGALTEEQVLFIHSGVDRGGEVGRRLREFQLGRGKTLILISTQPVAGLDAKYLLVVDVLGCWNIICLYQSLTRVARGWGQWGIATCWLWKGMERELENRQGRRGGEDGNPFMAQGLPAVLVDQPPLLPVSYLQIWKGKEERATVEDLFQEDCMRGHLTMGRGMGGRTTCANMSERMIGGVEEGRKEELKFQPCSSCDSEGLFWNGVLKETMEEEMEEEMEEDMEEEEEVSEEEDMDVSEDLEEMDGEDGNGSHIIIQDNYGNGEDWGLGEDGDGEGGTYGYVDVYGDGGSEDEDEEEEEEEDQRMDDDGDGDGNMGGMKTSSHPAPAFSPNRMPPNKKRGEVGGGAIGDMGGGSSSSYEMREPPLYHSPNRRGVGGEAIGDMGGGSSSSYEMREPPLYHSPNHVPDSGTSSSSVPGGRPYYVRGVNQVWVNPYASTTPGFGGVGPQPDPPPDVHRTTSGSNMISNMSRSNPTGAAIRGSSSMNRNSSSRNLISSSGSRNPTGAAFRGTSTSSTSSTSSSSSRNLISSSGSRNPTGAAFRGTSTSSRSSRNLISSSGSRNPTGAAFRGTSTSSSSSRNLISSSGSRNPTGAAFRGTSTSSSSSRNLISSSGSRNPTGAAFRGTSTSTSSRSSRNLISSSGSRNPTGAAIGGTSTSSSSRSSRNLISSRGSRNPTGAAFRGTSTSSTSSTSSSSGRASQAFAQSVLSPPAAQGAMGGGGNANVLRYFTDGQGSDWVCGDAGVRNDIGCGLSNYNSAFPCRHCKKLKPGYRKQGNRLYQHNSFTCGCKSPGPGGAHFNNWGNKDNGQVEPFCKMCNVKVGAFHIECGYNRGYLPDGTLYWGIHDGEERIAGDNFPLERKGDGVLRGDM</sequence>
<evidence type="ECO:0000313" key="2">
    <source>
        <dbReference type="EMBL" id="GMI26411.1"/>
    </source>
</evidence>
<dbReference type="OrthoDB" id="10580597at2759"/>
<keyword evidence="3" id="KW-1185">Reference proteome</keyword>
<feature type="compositionally biased region" description="Acidic residues" evidence="1">
    <location>
        <begin position="457"/>
        <end position="479"/>
    </location>
</feature>
<accession>A0A9W7L2S7</accession>
<protein>
    <submittedName>
        <fullName evidence="2">Uncharacterized protein</fullName>
    </submittedName>
</protein>
<evidence type="ECO:0000256" key="1">
    <source>
        <dbReference type="SAM" id="MobiDB-lite"/>
    </source>
</evidence>
<dbReference type="EMBL" id="BRYA01000629">
    <property type="protein sequence ID" value="GMI26411.1"/>
    <property type="molecule type" value="Genomic_DNA"/>
</dbReference>
<feature type="compositionally biased region" description="Gly residues" evidence="1">
    <location>
        <begin position="510"/>
        <end position="522"/>
    </location>
</feature>
<feature type="region of interest" description="Disordered" evidence="1">
    <location>
        <begin position="389"/>
        <end position="588"/>
    </location>
</feature>
<reference evidence="3" key="1">
    <citation type="journal article" date="2023" name="Commun. Biol.">
        <title>Genome analysis of Parmales, the sister group of diatoms, reveals the evolutionary specialization of diatoms from phago-mixotrophs to photoautotrophs.</title>
        <authorList>
            <person name="Ban H."/>
            <person name="Sato S."/>
            <person name="Yoshikawa S."/>
            <person name="Yamada K."/>
            <person name="Nakamura Y."/>
            <person name="Ichinomiya M."/>
            <person name="Sato N."/>
            <person name="Blanc-Mathieu R."/>
            <person name="Endo H."/>
            <person name="Kuwata A."/>
            <person name="Ogata H."/>
        </authorList>
    </citation>
    <scope>NUCLEOTIDE SEQUENCE [LARGE SCALE GENOMIC DNA]</scope>
</reference>